<proteinExistence type="predicted"/>
<dbReference type="PANTHER" id="PTHR34262:SF1">
    <property type="entry name" value="TRANSMEMBRANE PROTEIN 220"/>
    <property type="match status" value="1"/>
</dbReference>
<accession>A0A0P7WUU4</accession>
<gene>
    <name evidence="2" type="ORF">Z043_113587</name>
</gene>
<dbReference type="PANTHER" id="PTHR34262">
    <property type="entry name" value="TRANSMEMBRANE PROTEIN 220"/>
    <property type="match status" value="1"/>
</dbReference>
<protein>
    <submittedName>
        <fullName evidence="2">Transmembrane protein 220-like</fullName>
    </submittedName>
</protein>
<dbReference type="Pfam" id="PF15071">
    <property type="entry name" value="TMEM220"/>
    <property type="match status" value="1"/>
</dbReference>
<evidence type="ECO:0000313" key="3">
    <source>
        <dbReference type="Proteomes" id="UP000034805"/>
    </source>
</evidence>
<keyword evidence="1" id="KW-1133">Transmembrane helix</keyword>
<name>A0A0P7WUU4_SCLFO</name>
<feature type="transmembrane region" description="Helical" evidence="1">
    <location>
        <begin position="98"/>
        <end position="120"/>
    </location>
</feature>
<dbReference type="EMBL" id="JARO02004862">
    <property type="protein sequence ID" value="KPP67783.1"/>
    <property type="molecule type" value="Genomic_DNA"/>
</dbReference>
<dbReference type="InterPro" id="IPR029377">
    <property type="entry name" value="TMEM220"/>
</dbReference>
<organism evidence="2 3">
    <name type="scientific">Scleropages formosus</name>
    <name type="common">Asian bonytongue</name>
    <name type="synonym">Osteoglossum formosum</name>
    <dbReference type="NCBI Taxonomy" id="113540"/>
    <lineage>
        <taxon>Eukaryota</taxon>
        <taxon>Metazoa</taxon>
        <taxon>Chordata</taxon>
        <taxon>Craniata</taxon>
        <taxon>Vertebrata</taxon>
        <taxon>Euteleostomi</taxon>
        <taxon>Actinopterygii</taxon>
        <taxon>Neopterygii</taxon>
        <taxon>Teleostei</taxon>
        <taxon>Osteoglossocephala</taxon>
        <taxon>Osteoglossomorpha</taxon>
        <taxon>Osteoglossiformes</taxon>
        <taxon>Osteoglossidae</taxon>
        <taxon>Scleropages</taxon>
    </lineage>
</organism>
<dbReference type="Proteomes" id="UP000034805">
    <property type="component" value="Unassembled WGS sequence"/>
</dbReference>
<reference evidence="2 3" key="1">
    <citation type="submission" date="2015-08" db="EMBL/GenBank/DDBJ databases">
        <title>The genome of the Asian arowana (Scleropages formosus).</title>
        <authorList>
            <person name="Tan M.H."/>
            <person name="Gan H.M."/>
            <person name="Croft L.J."/>
            <person name="Austin C.M."/>
        </authorList>
    </citation>
    <scope>NUCLEOTIDE SEQUENCE [LARGE SCALE GENOMIC DNA]</scope>
    <source>
        <strain evidence="2">Aro1</strain>
    </source>
</reference>
<sequence length="136" mass="15870">MQKNDPDAALWMFVWDFFPNGSSLPSRNCFPDIVLWRRLVDLHILVSTSIATLLGWTLLRRQSENILQQEEGREFCGLVLIVIWLLLCRMSRRKVGGVIHLFTAVTITLFPLVMWLYYYVNDDLRASWPSHCKTAL</sequence>
<keyword evidence="1 2" id="KW-0812">Transmembrane</keyword>
<keyword evidence="1" id="KW-0472">Membrane</keyword>
<comment type="caution">
    <text evidence="2">The sequence shown here is derived from an EMBL/GenBank/DDBJ whole genome shotgun (WGS) entry which is preliminary data.</text>
</comment>
<evidence type="ECO:0000256" key="1">
    <source>
        <dbReference type="SAM" id="Phobius"/>
    </source>
</evidence>
<dbReference type="STRING" id="113540.ENSSFOP00015070565"/>
<evidence type="ECO:0000313" key="2">
    <source>
        <dbReference type="EMBL" id="KPP67783.1"/>
    </source>
</evidence>
<dbReference type="AlphaFoldDB" id="A0A0P7WUU4"/>